<reference evidence="2" key="1">
    <citation type="journal article" date="2019" name="Int. J. Syst. Evol. Microbiol.">
        <title>The Global Catalogue of Microorganisms (GCM) 10K type strain sequencing project: providing services to taxonomists for standard genome sequencing and annotation.</title>
        <authorList>
            <consortium name="The Broad Institute Genomics Platform"/>
            <consortium name="The Broad Institute Genome Sequencing Center for Infectious Disease"/>
            <person name="Wu L."/>
            <person name="Ma J."/>
        </authorList>
    </citation>
    <scope>NUCLEOTIDE SEQUENCE [LARGE SCALE GENOMIC DNA]</scope>
    <source>
        <strain evidence="2">KACC 14249</strain>
    </source>
</reference>
<organism evidence="1 2">
    <name type="scientific">Angustibacter luteus</name>
    <dbReference type="NCBI Taxonomy" id="658456"/>
    <lineage>
        <taxon>Bacteria</taxon>
        <taxon>Bacillati</taxon>
        <taxon>Actinomycetota</taxon>
        <taxon>Actinomycetes</taxon>
        <taxon>Kineosporiales</taxon>
        <taxon>Kineosporiaceae</taxon>
    </lineage>
</organism>
<evidence type="ECO:0000313" key="1">
    <source>
        <dbReference type="EMBL" id="MFC6006086.1"/>
    </source>
</evidence>
<gene>
    <name evidence="1" type="ORF">ACFQDO_02990</name>
</gene>
<evidence type="ECO:0000313" key="2">
    <source>
        <dbReference type="Proteomes" id="UP001596189"/>
    </source>
</evidence>
<accession>A0ABW1J9Z2</accession>
<name>A0ABW1J9Z2_9ACTN</name>
<keyword evidence="2" id="KW-1185">Reference proteome</keyword>
<proteinExistence type="predicted"/>
<protein>
    <submittedName>
        <fullName evidence="1">Uncharacterized protein</fullName>
    </submittedName>
</protein>
<dbReference type="Proteomes" id="UP001596189">
    <property type="component" value="Unassembled WGS sequence"/>
</dbReference>
<dbReference type="EMBL" id="JBHSRD010000002">
    <property type="protein sequence ID" value="MFC6006086.1"/>
    <property type="molecule type" value="Genomic_DNA"/>
</dbReference>
<comment type="caution">
    <text evidence="1">The sequence shown here is derived from an EMBL/GenBank/DDBJ whole genome shotgun (WGS) entry which is preliminary data.</text>
</comment>
<sequence length="149" mass="16501">MMPIITPPDPDERLLTELAAMYDQLDPVPEVVSEAARAAFILRDLDAELIPLVESMATTLVRGDSDNWLSFALEGLEIDLGSRRERHGWALVGQVTGAVREMFVHTLAGVEPIAVDSMGRFRAEVSARTLSLRLTTADGRRLRTEWVSL</sequence>
<dbReference type="RefSeq" id="WP_345716949.1">
    <property type="nucleotide sequence ID" value="NZ_BAABFP010000005.1"/>
</dbReference>